<keyword evidence="2" id="KW-0812">Transmembrane</keyword>
<organism evidence="3 4">
    <name type="scientific">Roseateles depolymerans</name>
    <dbReference type="NCBI Taxonomy" id="76731"/>
    <lineage>
        <taxon>Bacteria</taxon>
        <taxon>Pseudomonadati</taxon>
        <taxon>Pseudomonadota</taxon>
        <taxon>Betaproteobacteria</taxon>
        <taxon>Burkholderiales</taxon>
        <taxon>Sphaerotilaceae</taxon>
        <taxon>Roseateles</taxon>
    </lineage>
</organism>
<sequence length="147" mass="16011">MSQVQAWMAAVGVVAGLGVGVAGASWHWGRRLSAVQRMSDHLAASRNLLDQQNTQARRQVEQLQTELADLRLFADRARRKLASLAEQPAAPAPVQVPPPPPAPPRASAQEVSQMLQRNDQRRQPAMARADQDDAGFEPTQVDPPDPL</sequence>
<evidence type="ECO:0000256" key="1">
    <source>
        <dbReference type="SAM" id="MobiDB-lite"/>
    </source>
</evidence>
<dbReference type="RefSeq" id="WP_116001881.1">
    <property type="nucleotide sequence ID" value="NZ_CP013729.1"/>
</dbReference>
<reference evidence="3 4" key="1">
    <citation type="submission" date="2015-12" db="EMBL/GenBank/DDBJ databases">
        <title>Complete genome of Roseateles depolymerans KCTC 42856.</title>
        <authorList>
            <person name="Kim K.M."/>
        </authorList>
    </citation>
    <scope>NUCLEOTIDE SEQUENCE [LARGE SCALE GENOMIC DNA]</scope>
    <source>
        <strain evidence="3 4">KCTC 42856</strain>
    </source>
</reference>
<feature type="compositionally biased region" description="Pro residues" evidence="1">
    <location>
        <begin position="90"/>
        <end position="104"/>
    </location>
</feature>
<evidence type="ECO:0000313" key="3">
    <source>
        <dbReference type="EMBL" id="ALV06030.1"/>
    </source>
</evidence>
<accession>A0A0U3L3X8</accession>
<dbReference type="AlphaFoldDB" id="A0A0U3L3X8"/>
<name>A0A0U3L3X8_9BURK</name>
<proteinExistence type="predicted"/>
<dbReference type="EMBL" id="CP013729">
    <property type="protein sequence ID" value="ALV06030.1"/>
    <property type="molecule type" value="Genomic_DNA"/>
</dbReference>
<feature type="region of interest" description="Disordered" evidence="1">
    <location>
        <begin position="83"/>
        <end position="147"/>
    </location>
</feature>
<keyword evidence="2" id="KW-1133">Transmembrane helix</keyword>
<dbReference type="OrthoDB" id="9153423at2"/>
<protein>
    <submittedName>
        <fullName evidence="3">Uncharacterized protein</fullName>
    </submittedName>
</protein>
<feature type="transmembrane region" description="Helical" evidence="2">
    <location>
        <begin position="6"/>
        <end position="28"/>
    </location>
</feature>
<dbReference type="KEGG" id="rdp:RD2015_1545"/>
<evidence type="ECO:0000256" key="2">
    <source>
        <dbReference type="SAM" id="Phobius"/>
    </source>
</evidence>
<keyword evidence="4" id="KW-1185">Reference proteome</keyword>
<dbReference type="Proteomes" id="UP000060699">
    <property type="component" value="Chromosome"/>
</dbReference>
<gene>
    <name evidence="3" type="ORF">RD2015_1545</name>
</gene>
<evidence type="ECO:0000313" key="4">
    <source>
        <dbReference type="Proteomes" id="UP000060699"/>
    </source>
</evidence>
<keyword evidence="2" id="KW-0472">Membrane</keyword>